<feature type="region of interest" description="Disordered" evidence="10">
    <location>
        <begin position="1"/>
        <end position="44"/>
    </location>
</feature>
<comment type="similarity">
    <text evidence="3">Belongs to the borealin family.</text>
</comment>
<dbReference type="AlphaFoldDB" id="A0AAD9I0C2"/>
<evidence type="ECO:0000259" key="11">
    <source>
        <dbReference type="Pfam" id="PF10444"/>
    </source>
</evidence>
<gene>
    <name evidence="12" type="ORF">P8C59_003366</name>
</gene>
<dbReference type="InterPro" id="IPR018867">
    <property type="entry name" value="Cell_div_borealin"/>
</dbReference>
<keyword evidence="8" id="KW-0131">Cell cycle</keyword>
<sequence>MPPTRGTKRKSDCSPVPDGSQDWPSHGSETTVPTNVASPHKRRRVGISAAQKQALLENLQLEITERARKLRANYHVHAQTLRTRVEIRVNRIPLSLRKTRMEDLLRKHLTDRHKALAVVTGMSERPPPVPQKDPVGSRPLAPAFAKPARGLPLQAGQRVPISSSSSAVSDKENGGDDANGPKKRLLADVAHDRVLSPTSSNTRLQTRDRGGLAPGKSMMARPTSASKPVGASAMLSHMVEKARSTRATALARQAGHAAADAQQSKTAGATAPKTRKGGPAAVPAAGRSGALRETRAASGASESSDGSTSTVVRKGATTRAAAPKQGAATGKRTVMSTIKKGMTGAGTTRKTGTGAASSTSGTSTGRVLRKRG</sequence>
<evidence type="ECO:0000256" key="2">
    <source>
        <dbReference type="ARBA" id="ARBA00004584"/>
    </source>
</evidence>
<dbReference type="Pfam" id="PF10444">
    <property type="entry name" value="Nbl1_Borealin_N"/>
    <property type="match status" value="1"/>
</dbReference>
<dbReference type="GO" id="GO:0000775">
    <property type="term" value="C:chromosome, centromeric region"/>
    <property type="evidence" value="ECO:0007669"/>
    <property type="project" value="UniProtKB-SubCell"/>
</dbReference>
<feature type="compositionally biased region" description="Low complexity" evidence="10">
    <location>
        <begin position="247"/>
        <end position="263"/>
    </location>
</feature>
<evidence type="ECO:0000256" key="3">
    <source>
        <dbReference type="ARBA" id="ARBA00009914"/>
    </source>
</evidence>
<name>A0AAD9I0C2_9PEZI</name>
<comment type="caution">
    <text evidence="12">The sequence shown here is derived from an EMBL/GenBank/DDBJ whole genome shotgun (WGS) entry which is preliminary data.</text>
</comment>
<keyword evidence="6" id="KW-0498">Mitosis</keyword>
<keyword evidence="7" id="KW-0539">Nucleus</keyword>
<dbReference type="EMBL" id="JAQQPM010000002">
    <property type="protein sequence ID" value="KAK2068741.1"/>
    <property type="molecule type" value="Genomic_DNA"/>
</dbReference>
<feature type="compositionally biased region" description="Low complexity" evidence="10">
    <location>
        <begin position="339"/>
        <end position="365"/>
    </location>
</feature>
<dbReference type="GO" id="GO:0000070">
    <property type="term" value="P:mitotic sister chromatid segregation"/>
    <property type="evidence" value="ECO:0007669"/>
    <property type="project" value="TreeGrafter"/>
</dbReference>
<protein>
    <recommendedName>
        <fullName evidence="11">Borealin N-terminal domain-containing protein</fullName>
    </recommendedName>
</protein>
<evidence type="ECO:0000313" key="12">
    <source>
        <dbReference type="EMBL" id="KAK2068741.1"/>
    </source>
</evidence>
<dbReference type="GO" id="GO:0051233">
    <property type="term" value="C:spindle midzone"/>
    <property type="evidence" value="ECO:0007669"/>
    <property type="project" value="TreeGrafter"/>
</dbReference>
<evidence type="ECO:0000313" key="13">
    <source>
        <dbReference type="Proteomes" id="UP001217918"/>
    </source>
</evidence>
<proteinExistence type="inferred from homology"/>
<accession>A0AAD9I0C2</accession>
<dbReference type="GO" id="GO:0005634">
    <property type="term" value="C:nucleus"/>
    <property type="evidence" value="ECO:0007669"/>
    <property type="project" value="UniProtKB-SubCell"/>
</dbReference>
<evidence type="ECO:0000256" key="9">
    <source>
        <dbReference type="ARBA" id="ARBA00023328"/>
    </source>
</evidence>
<comment type="subcellular location">
    <subcellularLocation>
        <location evidence="2">Chromosome</location>
        <location evidence="2">Centromere</location>
    </subcellularLocation>
    <subcellularLocation>
        <location evidence="1">Nucleus</location>
    </subcellularLocation>
</comment>
<feature type="region of interest" description="Disordered" evidence="10">
    <location>
        <begin position="122"/>
        <end position="228"/>
    </location>
</feature>
<dbReference type="GO" id="GO:0032133">
    <property type="term" value="C:chromosome passenger complex"/>
    <property type="evidence" value="ECO:0007669"/>
    <property type="project" value="TreeGrafter"/>
</dbReference>
<keyword evidence="13" id="KW-1185">Reference proteome</keyword>
<feature type="region of interest" description="Disordered" evidence="10">
    <location>
        <begin position="247"/>
        <end position="372"/>
    </location>
</feature>
<evidence type="ECO:0000256" key="5">
    <source>
        <dbReference type="ARBA" id="ARBA00022618"/>
    </source>
</evidence>
<dbReference type="InterPro" id="IPR018851">
    <property type="entry name" value="Borealin_N"/>
</dbReference>
<reference evidence="12" key="1">
    <citation type="journal article" date="2023" name="Mol. Plant Microbe Interact.">
        <title>Elucidating the Obligate Nature and Biological Capacity of an Invasive Fungal Corn Pathogen.</title>
        <authorList>
            <person name="MacCready J.S."/>
            <person name="Roggenkamp E.M."/>
            <person name="Gdanetz K."/>
            <person name="Chilvers M.I."/>
        </authorList>
    </citation>
    <scope>NUCLEOTIDE SEQUENCE</scope>
    <source>
        <strain evidence="12">PM02</strain>
    </source>
</reference>
<evidence type="ECO:0000256" key="1">
    <source>
        <dbReference type="ARBA" id="ARBA00004123"/>
    </source>
</evidence>
<dbReference type="GO" id="GO:0051301">
    <property type="term" value="P:cell division"/>
    <property type="evidence" value="ECO:0007669"/>
    <property type="project" value="UniProtKB-KW"/>
</dbReference>
<feature type="compositionally biased region" description="Basic and acidic residues" evidence="10">
    <location>
        <begin position="185"/>
        <end position="194"/>
    </location>
</feature>
<dbReference type="PANTHER" id="PTHR16040:SF7">
    <property type="entry name" value="AUSTRALIN, ISOFORM A-RELATED"/>
    <property type="match status" value="1"/>
</dbReference>
<evidence type="ECO:0000256" key="10">
    <source>
        <dbReference type="SAM" id="MobiDB-lite"/>
    </source>
</evidence>
<feature type="compositionally biased region" description="Low complexity" evidence="10">
    <location>
        <begin position="296"/>
        <end position="310"/>
    </location>
</feature>
<evidence type="ECO:0000256" key="4">
    <source>
        <dbReference type="ARBA" id="ARBA00022454"/>
    </source>
</evidence>
<evidence type="ECO:0000256" key="8">
    <source>
        <dbReference type="ARBA" id="ARBA00023306"/>
    </source>
</evidence>
<evidence type="ECO:0000256" key="7">
    <source>
        <dbReference type="ARBA" id="ARBA00023242"/>
    </source>
</evidence>
<feature type="domain" description="Borealin N-terminal" evidence="11">
    <location>
        <begin position="51"/>
        <end position="106"/>
    </location>
</feature>
<dbReference type="PANTHER" id="PTHR16040">
    <property type="entry name" value="AUSTRALIN, ISOFORM A-RELATED"/>
    <property type="match status" value="1"/>
</dbReference>
<dbReference type="Proteomes" id="UP001217918">
    <property type="component" value="Unassembled WGS sequence"/>
</dbReference>
<keyword evidence="9" id="KW-0137">Centromere</keyword>
<keyword evidence="5" id="KW-0132">Cell division</keyword>
<evidence type="ECO:0000256" key="6">
    <source>
        <dbReference type="ARBA" id="ARBA00022776"/>
    </source>
</evidence>
<feature type="compositionally biased region" description="Polar residues" evidence="10">
    <location>
        <begin position="27"/>
        <end position="37"/>
    </location>
</feature>
<organism evidence="12 13">
    <name type="scientific">Phyllachora maydis</name>
    <dbReference type="NCBI Taxonomy" id="1825666"/>
    <lineage>
        <taxon>Eukaryota</taxon>
        <taxon>Fungi</taxon>
        <taxon>Dikarya</taxon>
        <taxon>Ascomycota</taxon>
        <taxon>Pezizomycotina</taxon>
        <taxon>Sordariomycetes</taxon>
        <taxon>Sordariomycetidae</taxon>
        <taxon>Phyllachorales</taxon>
        <taxon>Phyllachoraceae</taxon>
        <taxon>Phyllachora</taxon>
    </lineage>
</organism>
<keyword evidence="4" id="KW-0158">Chromosome</keyword>